<evidence type="ECO:0000256" key="1">
    <source>
        <dbReference type="SAM" id="Coils"/>
    </source>
</evidence>
<evidence type="ECO:0000256" key="2">
    <source>
        <dbReference type="SAM" id="MobiDB-lite"/>
    </source>
</evidence>
<dbReference type="eggNOG" id="COG0497">
    <property type="taxonomic scope" value="Bacteria"/>
</dbReference>
<dbReference type="AlphaFoldDB" id="A0A0W0Z776"/>
<evidence type="ECO:0000313" key="4">
    <source>
        <dbReference type="EMBL" id="KTD64970.1"/>
    </source>
</evidence>
<name>A0A0W0Z776_9GAMM</name>
<dbReference type="STRING" id="1122169.Lsha_0339"/>
<evidence type="ECO:0000313" key="5">
    <source>
        <dbReference type="Proteomes" id="UP000054600"/>
    </source>
</evidence>
<accession>A0A0W0Z776</accession>
<dbReference type="Proteomes" id="UP000054600">
    <property type="component" value="Unassembled WGS sequence"/>
</dbReference>
<organism evidence="4 5">
    <name type="scientific">Legionella shakespearei DSM 23087</name>
    <dbReference type="NCBI Taxonomy" id="1122169"/>
    <lineage>
        <taxon>Bacteria</taxon>
        <taxon>Pseudomonadati</taxon>
        <taxon>Pseudomonadota</taxon>
        <taxon>Gammaproteobacteria</taxon>
        <taxon>Legionellales</taxon>
        <taxon>Legionellaceae</taxon>
        <taxon>Legionella</taxon>
    </lineage>
</organism>
<dbReference type="OrthoDB" id="5650412at2"/>
<dbReference type="NCBIfam" id="NF043058">
    <property type="entry name" value="T4SS_LegC2C7"/>
    <property type="match status" value="1"/>
</dbReference>
<feature type="coiled-coil region" evidence="1">
    <location>
        <begin position="215"/>
        <end position="259"/>
    </location>
</feature>
<feature type="transmembrane region" description="Helical" evidence="3">
    <location>
        <begin position="75"/>
        <end position="94"/>
    </location>
</feature>
<dbReference type="InterPro" id="IPR049966">
    <property type="entry name" value="T4SS_LegC2C7"/>
</dbReference>
<reference evidence="4 5" key="1">
    <citation type="submission" date="2015-11" db="EMBL/GenBank/DDBJ databases">
        <title>Genomic analysis of 38 Legionella species identifies large and diverse effector repertoires.</title>
        <authorList>
            <person name="Burstein D."/>
            <person name="Amaro F."/>
            <person name="Zusman T."/>
            <person name="Lifshitz Z."/>
            <person name="Cohen O."/>
            <person name="Gilbert J.A."/>
            <person name="Pupko T."/>
            <person name="Shuman H.A."/>
            <person name="Segal G."/>
        </authorList>
    </citation>
    <scope>NUCLEOTIDE SEQUENCE [LARGE SCALE GENOMIC DNA]</scope>
    <source>
        <strain evidence="4 5">ATCC 49655</strain>
    </source>
</reference>
<gene>
    <name evidence="4" type="ORF">Lsha_0339</name>
</gene>
<comment type="caution">
    <text evidence="4">The sequence shown here is derived from an EMBL/GenBank/DDBJ whole genome shotgun (WGS) entry which is preliminary data.</text>
</comment>
<dbReference type="RefSeq" id="WP_018575860.1">
    <property type="nucleotide sequence ID" value="NZ_KB892381.1"/>
</dbReference>
<feature type="coiled-coil region" evidence="1">
    <location>
        <begin position="324"/>
        <end position="362"/>
    </location>
</feature>
<evidence type="ECO:0000256" key="3">
    <source>
        <dbReference type="SAM" id="Phobius"/>
    </source>
</evidence>
<protein>
    <submittedName>
        <fullName evidence="4">Microtubule binding protein</fullName>
    </submittedName>
</protein>
<feature type="region of interest" description="Disordered" evidence="2">
    <location>
        <begin position="1"/>
        <end position="23"/>
    </location>
</feature>
<proteinExistence type="predicted"/>
<keyword evidence="3" id="KW-1133">Transmembrane helix</keyword>
<keyword evidence="1" id="KW-0175">Coiled coil</keyword>
<dbReference type="PATRIC" id="fig|1122169.6.peg.384"/>
<keyword evidence="3" id="KW-0812">Transmembrane</keyword>
<dbReference type="EMBL" id="LNYW01000016">
    <property type="protein sequence ID" value="KTD64970.1"/>
    <property type="molecule type" value="Genomic_DNA"/>
</dbReference>
<keyword evidence="3" id="KW-0472">Membrane</keyword>
<keyword evidence="5" id="KW-1185">Reference proteome</keyword>
<sequence>MTDTTEIKNEANGMDPDNSSNNPKLKTIKESLEQFESTQQNIKEIRKHINSIIDAIAQNRSILARAAQFWSKMPLWQKIGLGLLITVPILALAIAFNLFMLYVAFALTLATYIAGSYILDNHSEHEEKITDRLKDGMVDLADALESVIQSLDVLRDELSSEIGVMHEKNEHLEVKVTDLCTQVERLTEQGLKLKQTAQELVAIRLELEQKTVSLGENIEEQKELLRINEEELEQIHEEMNQNQEELSKTIGELAQVRKELGAEIKRVNTIASGLQKTVKEMSDEAITDEEQRLAFQAKLEEFIKNKEESFTKIADRIFATERELALVKDELNRNNKRNRDLLERQEKQIDRIEKTSAQCTSALPPKSAQMLKMLGLYASDENVYESPIVGEPVQAMTA</sequence>